<dbReference type="EMBL" id="JBJKBG010000006">
    <property type="protein sequence ID" value="KAL3735610.1"/>
    <property type="molecule type" value="Genomic_DNA"/>
</dbReference>
<gene>
    <name evidence="2" type="ORF">ACJRO7_024694</name>
</gene>
<keyword evidence="3" id="KW-1185">Reference proteome</keyword>
<feature type="compositionally biased region" description="Polar residues" evidence="1">
    <location>
        <begin position="1"/>
        <end position="20"/>
    </location>
</feature>
<evidence type="ECO:0000313" key="2">
    <source>
        <dbReference type="EMBL" id="KAL3735610.1"/>
    </source>
</evidence>
<evidence type="ECO:0000256" key="1">
    <source>
        <dbReference type="SAM" id="MobiDB-lite"/>
    </source>
</evidence>
<proteinExistence type="predicted"/>
<feature type="region of interest" description="Disordered" evidence="1">
    <location>
        <begin position="1"/>
        <end position="25"/>
    </location>
</feature>
<evidence type="ECO:0000313" key="3">
    <source>
        <dbReference type="Proteomes" id="UP001634007"/>
    </source>
</evidence>
<reference evidence="2 3" key="1">
    <citation type="submission" date="2024-11" db="EMBL/GenBank/DDBJ databases">
        <title>Chromosome-level genome assembly of Eucalyptus globulus Labill. provides insights into its genome evolution.</title>
        <authorList>
            <person name="Li X."/>
        </authorList>
    </citation>
    <scope>NUCLEOTIDE SEQUENCE [LARGE SCALE GENOMIC DNA]</scope>
    <source>
        <strain evidence="2">CL2024</strain>
        <tissue evidence="2">Fresh tender leaves</tissue>
    </source>
</reference>
<dbReference type="Proteomes" id="UP001634007">
    <property type="component" value="Unassembled WGS sequence"/>
</dbReference>
<accession>A0ABD3K6T9</accession>
<organism evidence="2 3">
    <name type="scientific">Eucalyptus globulus</name>
    <name type="common">Tasmanian blue gum</name>
    <dbReference type="NCBI Taxonomy" id="34317"/>
    <lineage>
        <taxon>Eukaryota</taxon>
        <taxon>Viridiplantae</taxon>
        <taxon>Streptophyta</taxon>
        <taxon>Embryophyta</taxon>
        <taxon>Tracheophyta</taxon>
        <taxon>Spermatophyta</taxon>
        <taxon>Magnoliopsida</taxon>
        <taxon>eudicotyledons</taxon>
        <taxon>Gunneridae</taxon>
        <taxon>Pentapetalae</taxon>
        <taxon>rosids</taxon>
        <taxon>malvids</taxon>
        <taxon>Myrtales</taxon>
        <taxon>Myrtaceae</taxon>
        <taxon>Myrtoideae</taxon>
        <taxon>Eucalypteae</taxon>
        <taxon>Eucalyptus</taxon>
    </lineage>
</organism>
<comment type="caution">
    <text evidence="2">The sequence shown here is derived from an EMBL/GenBank/DDBJ whole genome shotgun (WGS) entry which is preliminary data.</text>
</comment>
<dbReference type="AlphaFoldDB" id="A0ABD3K6T9"/>
<name>A0ABD3K6T9_EUCGL</name>
<protein>
    <submittedName>
        <fullName evidence="2">Uncharacterized protein</fullName>
    </submittedName>
</protein>
<sequence length="104" mass="11793">MLRLTATDSTSMVSPNPIKSSSRHNRCKSWPAVAARDLANPLEESSLEDEDGYERMFRTAPLNPSSLTLLRNHYRQISVCVVDLKVMKIRDPQLLSHVQQGETR</sequence>